<feature type="signal peptide" evidence="1">
    <location>
        <begin position="1"/>
        <end position="28"/>
    </location>
</feature>
<dbReference type="RefSeq" id="WP_190923615.1">
    <property type="nucleotide sequence ID" value="NZ_JACXJA010000001.1"/>
</dbReference>
<evidence type="ECO:0000256" key="1">
    <source>
        <dbReference type="SAM" id="SignalP"/>
    </source>
</evidence>
<comment type="caution">
    <text evidence="4">The sequence shown here is derived from an EMBL/GenBank/DDBJ whole genome shotgun (WGS) entry which is preliminary data.</text>
</comment>
<dbReference type="SMART" id="SM00710">
    <property type="entry name" value="PbH1"/>
    <property type="match status" value="12"/>
</dbReference>
<dbReference type="InterPro" id="IPR011050">
    <property type="entry name" value="Pectin_lyase_fold/virulence"/>
</dbReference>
<feature type="domain" description="Rhamnogalacturonase A/B/Epimerase-like pectate lyase" evidence="3">
    <location>
        <begin position="82"/>
        <end position="348"/>
    </location>
</feature>
<feature type="domain" description="Periplasmic copper-binding protein NosD beta helix" evidence="2">
    <location>
        <begin position="423"/>
        <end position="577"/>
    </location>
</feature>
<dbReference type="Pfam" id="PF05048">
    <property type="entry name" value="NosD"/>
    <property type="match status" value="1"/>
</dbReference>
<proteinExistence type="predicted"/>
<gene>
    <name evidence="4" type="ORF">IDH45_00400</name>
</gene>
<accession>A0A927C347</accession>
<dbReference type="PANTHER" id="PTHR31339">
    <property type="entry name" value="PECTIN LYASE-RELATED"/>
    <property type="match status" value="1"/>
</dbReference>
<dbReference type="InterPro" id="IPR012334">
    <property type="entry name" value="Pectin_lyas_fold"/>
</dbReference>
<keyword evidence="5" id="KW-1185">Reference proteome</keyword>
<reference evidence="4" key="1">
    <citation type="submission" date="2020-09" db="EMBL/GenBank/DDBJ databases">
        <title>A novel bacterium of genus Paenibacillus, isolated from South China Sea.</title>
        <authorList>
            <person name="Huang H."/>
            <person name="Mo K."/>
            <person name="Hu Y."/>
        </authorList>
    </citation>
    <scope>NUCLEOTIDE SEQUENCE</scope>
    <source>
        <strain evidence="4">IB182363</strain>
    </source>
</reference>
<dbReference type="InterPro" id="IPR051801">
    <property type="entry name" value="GH28_Enzymes"/>
</dbReference>
<keyword evidence="1" id="KW-0732">Signal</keyword>
<dbReference type="Gene3D" id="2.160.20.10">
    <property type="entry name" value="Single-stranded right-handed beta-helix, Pectin lyase-like"/>
    <property type="match status" value="2"/>
</dbReference>
<dbReference type="SUPFAM" id="SSF51126">
    <property type="entry name" value="Pectin lyase-like"/>
    <property type="match status" value="2"/>
</dbReference>
<organism evidence="4 5">
    <name type="scientific">Paenibacillus oceani</name>
    <dbReference type="NCBI Taxonomy" id="2772510"/>
    <lineage>
        <taxon>Bacteria</taxon>
        <taxon>Bacillati</taxon>
        <taxon>Bacillota</taxon>
        <taxon>Bacilli</taxon>
        <taxon>Bacillales</taxon>
        <taxon>Paenibacillaceae</taxon>
        <taxon>Paenibacillus</taxon>
    </lineage>
</organism>
<dbReference type="PROSITE" id="PS51318">
    <property type="entry name" value="TAT"/>
    <property type="match status" value="1"/>
</dbReference>
<dbReference type="AlphaFoldDB" id="A0A927C347"/>
<dbReference type="InterPro" id="IPR006626">
    <property type="entry name" value="PbH1"/>
</dbReference>
<sequence>MTEQQQPNRKISRRKLLAAMGVTGVALAAGNRLFGTDASASAQTVAGAVYKDTEKEPAEGKGKIKEKDKEALQALIAETLPFFNVKDFGAVGDGTTDDTAAIQAALNQSQQGPCSHVIIPKGTYKVIDTLRIYRNTRLTLHPGATILRCHDYSFLVNGDNGATYQGYEGHGNIIVEGGVWEGNIGLYPDAYNGFGLARGRNILIRHTELRDIVTNHGIDMNACDNVWIEDCRFLGYRDGSADQSRDYAEAIQLANHTQAGFSQWGAFDGTPCTNIVIRNCYFGASGTPGTQPWPAGVGNHYAVYNSFNSNIKITGNTFAGMTFAGVRSFKFSELFVSGNTFLNCKRGIMLSNPAGNTESSKDAAGNQTGLPQSSANVIISGNIFRGTLSENIYCVGWPKDNDVYAKVESVTITGNTFEQAVSTSSNITMRWVNGLTVNGNVFRNVYRGIWLSYVSRANIGDNHFHNVKTEAAYSEEPDAAYKNKGHTADIHIHHNQIDRCGRTGIYMQTVDRFQVRDNTIHSPAVETDNTRHGITVANSAKHGTVSGNRVTKAPTGNQNQYGIHVTSTCSNVQVTDNCAEGKTAPVFIQGASNFDGIYIHAPNGTRYKMTIGNDGLPVYTPG</sequence>
<evidence type="ECO:0000313" key="5">
    <source>
        <dbReference type="Proteomes" id="UP000639396"/>
    </source>
</evidence>
<evidence type="ECO:0000259" key="3">
    <source>
        <dbReference type="Pfam" id="PF12708"/>
    </source>
</evidence>
<feature type="chain" id="PRO_5037641853" evidence="1">
    <location>
        <begin position="29"/>
        <end position="622"/>
    </location>
</feature>
<dbReference type="InterPro" id="IPR007742">
    <property type="entry name" value="NosD_dom"/>
</dbReference>
<evidence type="ECO:0000259" key="2">
    <source>
        <dbReference type="Pfam" id="PF05048"/>
    </source>
</evidence>
<dbReference type="Proteomes" id="UP000639396">
    <property type="component" value="Unassembled WGS sequence"/>
</dbReference>
<dbReference type="PANTHER" id="PTHR31339:SF9">
    <property type="entry name" value="PLASMIN AND FIBRONECTIN-BINDING PROTEIN A"/>
    <property type="match status" value="1"/>
</dbReference>
<dbReference type="Pfam" id="PF12708">
    <property type="entry name" value="Pect-lyase_RHGA_epim"/>
    <property type="match status" value="1"/>
</dbReference>
<protein>
    <submittedName>
        <fullName evidence="4">Right-handed parallel beta-helix repeat-containing protein</fullName>
    </submittedName>
</protein>
<dbReference type="InterPro" id="IPR006311">
    <property type="entry name" value="TAT_signal"/>
</dbReference>
<name>A0A927C347_9BACL</name>
<dbReference type="EMBL" id="JACXJA010000001">
    <property type="protein sequence ID" value="MBD2860444.1"/>
    <property type="molecule type" value="Genomic_DNA"/>
</dbReference>
<dbReference type="InterPro" id="IPR024535">
    <property type="entry name" value="RHGA/B-epi-like_pectate_lyase"/>
</dbReference>
<evidence type="ECO:0000313" key="4">
    <source>
        <dbReference type="EMBL" id="MBD2860444.1"/>
    </source>
</evidence>